<dbReference type="Proteomes" id="UP000299102">
    <property type="component" value="Unassembled WGS sequence"/>
</dbReference>
<proteinExistence type="predicted"/>
<accession>A0A4C1XAC3</accession>
<reference evidence="1 2" key="1">
    <citation type="journal article" date="2019" name="Commun. Biol.">
        <title>The bagworm genome reveals a unique fibroin gene that provides high tensile strength.</title>
        <authorList>
            <person name="Kono N."/>
            <person name="Nakamura H."/>
            <person name="Ohtoshi R."/>
            <person name="Tomita M."/>
            <person name="Numata K."/>
            <person name="Arakawa K."/>
        </authorList>
    </citation>
    <scope>NUCLEOTIDE SEQUENCE [LARGE SCALE GENOMIC DNA]</scope>
</reference>
<dbReference type="EMBL" id="BGZK01000776">
    <property type="protein sequence ID" value="GBP60020.1"/>
    <property type="molecule type" value="Genomic_DNA"/>
</dbReference>
<protein>
    <submittedName>
        <fullName evidence="1">Uncharacterized protein</fullName>
    </submittedName>
</protein>
<name>A0A4C1XAC3_EUMVA</name>
<dbReference type="AlphaFoldDB" id="A0A4C1XAC3"/>
<organism evidence="1 2">
    <name type="scientific">Eumeta variegata</name>
    <name type="common">Bagworm moth</name>
    <name type="synonym">Eumeta japonica</name>
    <dbReference type="NCBI Taxonomy" id="151549"/>
    <lineage>
        <taxon>Eukaryota</taxon>
        <taxon>Metazoa</taxon>
        <taxon>Ecdysozoa</taxon>
        <taxon>Arthropoda</taxon>
        <taxon>Hexapoda</taxon>
        <taxon>Insecta</taxon>
        <taxon>Pterygota</taxon>
        <taxon>Neoptera</taxon>
        <taxon>Endopterygota</taxon>
        <taxon>Lepidoptera</taxon>
        <taxon>Glossata</taxon>
        <taxon>Ditrysia</taxon>
        <taxon>Tineoidea</taxon>
        <taxon>Psychidae</taxon>
        <taxon>Oiketicinae</taxon>
        <taxon>Eumeta</taxon>
    </lineage>
</organism>
<sequence>MEKWKKSEIISRDPEIISTPLNVEISQKQVIVPVEQEAFCPEPLLQQFLLLVVFCQHHEIPKMKMQSHQEQLDVQVPSSRQDVVDDLHKFK</sequence>
<comment type="caution">
    <text evidence="1">The sequence shown here is derived from an EMBL/GenBank/DDBJ whole genome shotgun (WGS) entry which is preliminary data.</text>
</comment>
<gene>
    <name evidence="1" type="ORF">EVAR_41302_1</name>
</gene>
<keyword evidence="2" id="KW-1185">Reference proteome</keyword>
<evidence type="ECO:0000313" key="2">
    <source>
        <dbReference type="Proteomes" id="UP000299102"/>
    </source>
</evidence>
<evidence type="ECO:0000313" key="1">
    <source>
        <dbReference type="EMBL" id="GBP60020.1"/>
    </source>
</evidence>